<comment type="subcellular location">
    <subcellularLocation>
        <location evidence="1">Nucleus</location>
    </subcellularLocation>
</comment>
<dbReference type="Proteomes" id="UP001457282">
    <property type="component" value="Unassembled WGS sequence"/>
</dbReference>
<dbReference type="InterPro" id="IPR015300">
    <property type="entry name" value="DNA-bd_pseudobarrel_sf"/>
</dbReference>
<keyword evidence="2" id="KW-0805">Transcription regulation</keyword>
<proteinExistence type="predicted"/>
<evidence type="ECO:0008006" key="9">
    <source>
        <dbReference type="Google" id="ProtNLM"/>
    </source>
</evidence>
<organism evidence="7 8">
    <name type="scientific">Rubus argutus</name>
    <name type="common">Southern blackberry</name>
    <dbReference type="NCBI Taxonomy" id="59490"/>
    <lineage>
        <taxon>Eukaryota</taxon>
        <taxon>Viridiplantae</taxon>
        <taxon>Streptophyta</taxon>
        <taxon>Embryophyta</taxon>
        <taxon>Tracheophyta</taxon>
        <taxon>Spermatophyta</taxon>
        <taxon>Magnoliopsida</taxon>
        <taxon>eudicotyledons</taxon>
        <taxon>Gunneridae</taxon>
        <taxon>Pentapetalae</taxon>
        <taxon>rosids</taxon>
        <taxon>fabids</taxon>
        <taxon>Rosales</taxon>
        <taxon>Rosaceae</taxon>
        <taxon>Rosoideae</taxon>
        <taxon>Rosoideae incertae sedis</taxon>
        <taxon>Rubus</taxon>
    </lineage>
</organism>
<evidence type="ECO:0000313" key="8">
    <source>
        <dbReference type="Proteomes" id="UP001457282"/>
    </source>
</evidence>
<dbReference type="AlphaFoldDB" id="A0AAW1XS70"/>
<evidence type="ECO:0000313" key="7">
    <source>
        <dbReference type="EMBL" id="KAK9939303.1"/>
    </source>
</evidence>
<evidence type="ECO:0000256" key="6">
    <source>
        <dbReference type="SAM" id="MobiDB-lite"/>
    </source>
</evidence>
<keyword evidence="3" id="KW-0238">DNA-binding</keyword>
<sequence>MQHAIIFLRIFLDGRGRTCCKQSQHNLPWGIDSSNYFTFVSTIILLVDLECFPANCLSRRGEHMGCNDRFEGCCPSAPSLCSVCISSNNMNGLVSLVNSHVFVDMSYADVTGFAIVAGLDIPDVNSTMVPSNFTEEYYLYEYDNHTAKFYIYGTRRPFWKVRMVRDRGEFYFGEGWVEFVNQTLSSTTGWCLLTFKYEGKMQFLVSRYMPNGDQIDHRQISQPSMDAPLVTYDISPSFAMQVTPSPTPISKPPLLLVEGHSHSLTFWTQKSSLNGDTDDETDLDDEIDTGDKSETDDELDTDDESESDDEMGIDDDSVEMNIYEDDELDDPNEAGPPSFKVRV</sequence>
<feature type="compositionally biased region" description="Acidic residues" evidence="6">
    <location>
        <begin position="276"/>
        <end position="332"/>
    </location>
</feature>
<evidence type="ECO:0000256" key="4">
    <source>
        <dbReference type="ARBA" id="ARBA00023163"/>
    </source>
</evidence>
<evidence type="ECO:0000256" key="2">
    <source>
        <dbReference type="ARBA" id="ARBA00023015"/>
    </source>
</evidence>
<feature type="region of interest" description="Disordered" evidence="6">
    <location>
        <begin position="270"/>
        <end position="343"/>
    </location>
</feature>
<reference evidence="7 8" key="1">
    <citation type="journal article" date="2023" name="G3 (Bethesda)">
        <title>A chromosome-length genome assembly and annotation of blackberry (Rubus argutus, cv. 'Hillquist').</title>
        <authorList>
            <person name="Bruna T."/>
            <person name="Aryal R."/>
            <person name="Dudchenko O."/>
            <person name="Sargent D.J."/>
            <person name="Mead D."/>
            <person name="Buti M."/>
            <person name="Cavallini A."/>
            <person name="Hytonen T."/>
            <person name="Andres J."/>
            <person name="Pham M."/>
            <person name="Weisz D."/>
            <person name="Mascagni F."/>
            <person name="Usai G."/>
            <person name="Natali L."/>
            <person name="Bassil N."/>
            <person name="Fernandez G.E."/>
            <person name="Lomsadze A."/>
            <person name="Armour M."/>
            <person name="Olukolu B."/>
            <person name="Poorten T."/>
            <person name="Britton C."/>
            <person name="Davik J."/>
            <person name="Ashrafi H."/>
            <person name="Aiden E.L."/>
            <person name="Borodovsky M."/>
            <person name="Worthington M."/>
        </authorList>
    </citation>
    <scope>NUCLEOTIDE SEQUENCE [LARGE SCALE GENOMIC DNA]</scope>
    <source>
        <strain evidence="7">PI 553951</strain>
    </source>
</reference>
<keyword evidence="5" id="KW-0539">Nucleus</keyword>
<evidence type="ECO:0000256" key="3">
    <source>
        <dbReference type="ARBA" id="ARBA00023125"/>
    </source>
</evidence>
<evidence type="ECO:0000256" key="5">
    <source>
        <dbReference type="ARBA" id="ARBA00023242"/>
    </source>
</evidence>
<protein>
    <recommendedName>
        <fullName evidence="9">TF-B3 domain-containing protein</fullName>
    </recommendedName>
</protein>
<keyword evidence="4" id="KW-0804">Transcription</keyword>
<name>A0AAW1XS70_RUBAR</name>
<dbReference type="GO" id="GO:0005634">
    <property type="term" value="C:nucleus"/>
    <property type="evidence" value="ECO:0007669"/>
    <property type="project" value="UniProtKB-SubCell"/>
</dbReference>
<dbReference type="Gene3D" id="2.40.330.10">
    <property type="entry name" value="DNA-binding pseudobarrel domain"/>
    <property type="match status" value="1"/>
</dbReference>
<comment type="caution">
    <text evidence="7">The sequence shown here is derived from an EMBL/GenBank/DDBJ whole genome shotgun (WGS) entry which is preliminary data.</text>
</comment>
<evidence type="ECO:0000256" key="1">
    <source>
        <dbReference type="ARBA" id="ARBA00004123"/>
    </source>
</evidence>
<dbReference type="GO" id="GO:0003677">
    <property type="term" value="F:DNA binding"/>
    <property type="evidence" value="ECO:0007669"/>
    <property type="project" value="UniProtKB-KW"/>
</dbReference>
<accession>A0AAW1XS70</accession>
<dbReference type="EMBL" id="JBEDUW010000003">
    <property type="protein sequence ID" value="KAK9939303.1"/>
    <property type="molecule type" value="Genomic_DNA"/>
</dbReference>
<gene>
    <name evidence="7" type="ORF">M0R45_016002</name>
</gene>
<dbReference type="SUPFAM" id="SSF101936">
    <property type="entry name" value="DNA-binding pseudobarrel domain"/>
    <property type="match status" value="1"/>
</dbReference>
<keyword evidence="8" id="KW-1185">Reference proteome</keyword>